<dbReference type="EMBL" id="CADCTS010000471">
    <property type="protein sequence ID" value="CAA9335176.1"/>
    <property type="molecule type" value="Genomic_DNA"/>
</dbReference>
<proteinExistence type="predicted"/>
<feature type="compositionally biased region" description="Basic residues" evidence="1">
    <location>
        <begin position="296"/>
        <end position="306"/>
    </location>
</feature>
<feature type="compositionally biased region" description="Low complexity" evidence="1">
    <location>
        <begin position="63"/>
        <end position="75"/>
    </location>
</feature>
<feature type="compositionally biased region" description="Basic residues" evidence="1">
    <location>
        <begin position="257"/>
        <end position="283"/>
    </location>
</feature>
<dbReference type="AlphaFoldDB" id="A0A6J4LLU1"/>
<protein>
    <submittedName>
        <fullName evidence="2">RNase adapter protein RapZ</fullName>
    </submittedName>
</protein>
<feature type="non-terminal residue" evidence="2">
    <location>
        <position position="1"/>
    </location>
</feature>
<feature type="compositionally biased region" description="Basic residues" evidence="1">
    <location>
        <begin position="147"/>
        <end position="169"/>
    </location>
</feature>
<feature type="compositionally biased region" description="Basic residues" evidence="1">
    <location>
        <begin position="206"/>
        <end position="215"/>
    </location>
</feature>
<gene>
    <name evidence="2" type="ORF">AVDCRST_MAG48-3339</name>
</gene>
<feature type="non-terminal residue" evidence="2">
    <location>
        <position position="314"/>
    </location>
</feature>
<reference evidence="2" key="1">
    <citation type="submission" date="2020-02" db="EMBL/GenBank/DDBJ databases">
        <authorList>
            <person name="Meier V. D."/>
        </authorList>
    </citation>
    <scope>NUCLEOTIDE SEQUENCE</scope>
    <source>
        <strain evidence="2">AVDCRST_MAG48</strain>
    </source>
</reference>
<organism evidence="2">
    <name type="scientific">uncultured Friedmanniella sp</name>
    <dbReference type="NCBI Taxonomy" id="335381"/>
    <lineage>
        <taxon>Bacteria</taxon>
        <taxon>Bacillati</taxon>
        <taxon>Actinomycetota</taxon>
        <taxon>Actinomycetes</taxon>
        <taxon>Propionibacteriales</taxon>
        <taxon>Nocardioidaceae</taxon>
        <taxon>Friedmanniella</taxon>
        <taxon>environmental samples</taxon>
    </lineage>
</organism>
<feature type="region of interest" description="Disordered" evidence="1">
    <location>
        <begin position="1"/>
        <end position="314"/>
    </location>
</feature>
<evidence type="ECO:0000256" key="1">
    <source>
        <dbReference type="SAM" id="MobiDB-lite"/>
    </source>
</evidence>
<accession>A0A6J4LLU1</accession>
<feature type="compositionally biased region" description="Basic residues" evidence="1">
    <location>
        <begin position="82"/>
        <end position="91"/>
    </location>
</feature>
<feature type="compositionally biased region" description="Low complexity" evidence="1">
    <location>
        <begin position="220"/>
        <end position="236"/>
    </location>
</feature>
<feature type="compositionally biased region" description="Basic and acidic residues" evidence="1">
    <location>
        <begin position="11"/>
        <end position="20"/>
    </location>
</feature>
<feature type="compositionally biased region" description="Low complexity" evidence="1">
    <location>
        <begin position="189"/>
        <end position="199"/>
    </location>
</feature>
<sequence length="314" mass="34079">DQPHARPARGHPGDRVERPRGRGARHRRRGAAPAGRGHRDVRRRSVDGRRQPGGPRLVRRRQPAAQRAARGLQPGPAERHLPAGRRARRPHPLVLRAAADDVRGTQRRWHAAGDPLPRGGRRRDRPPPGIGPPAAPAAGRRPADGRHHPRARAAGHPAGRRRSGHRHVVAQRAPARLPGPQRVRRRRAGPAAGDPAVVRLQERGAGGRRHGRRRPVPAQPALGARAASADRAQPAGERLRPDAGGRGALPGPPAAAARHRGHRLRARGQALRHHRHRLHRRQAPQHGDGRGVRPPVARRRPAHHRAAPGPGPGM</sequence>
<evidence type="ECO:0000313" key="2">
    <source>
        <dbReference type="EMBL" id="CAA9335176.1"/>
    </source>
</evidence>
<feature type="compositionally biased region" description="Basic residues" evidence="1">
    <location>
        <begin position="21"/>
        <end position="30"/>
    </location>
</feature>
<name>A0A6J4LLU1_9ACTN</name>